<feature type="compositionally biased region" description="Polar residues" evidence="1">
    <location>
        <begin position="40"/>
        <end position="56"/>
    </location>
</feature>
<feature type="compositionally biased region" description="Basic and acidic residues" evidence="1">
    <location>
        <begin position="21"/>
        <end position="39"/>
    </location>
</feature>
<keyword evidence="3" id="KW-1185">Reference proteome</keyword>
<accession>A0A183NKL0</accession>
<evidence type="ECO:0000313" key="2">
    <source>
        <dbReference type="EMBL" id="VDO88624.1"/>
    </source>
</evidence>
<evidence type="ECO:0000313" key="3">
    <source>
        <dbReference type="Proteomes" id="UP000269396"/>
    </source>
</evidence>
<feature type="compositionally biased region" description="Polar residues" evidence="1">
    <location>
        <begin position="11"/>
        <end position="20"/>
    </location>
</feature>
<proteinExistence type="predicted"/>
<feature type="region of interest" description="Disordered" evidence="1">
    <location>
        <begin position="1"/>
        <end position="57"/>
    </location>
</feature>
<feature type="non-terminal residue" evidence="2">
    <location>
        <position position="380"/>
    </location>
</feature>
<dbReference type="AlphaFoldDB" id="A0A183NKL0"/>
<organism evidence="2 3">
    <name type="scientific">Schistosoma mattheei</name>
    <dbReference type="NCBI Taxonomy" id="31246"/>
    <lineage>
        <taxon>Eukaryota</taxon>
        <taxon>Metazoa</taxon>
        <taxon>Spiralia</taxon>
        <taxon>Lophotrochozoa</taxon>
        <taxon>Platyhelminthes</taxon>
        <taxon>Trematoda</taxon>
        <taxon>Digenea</taxon>
        <taxon>Strigeidida</taxon>
        <taxon>Schistosomatoidea</taxon>
        <taxon>Schistosomatidae</taxon>
        <taxon>Schistosoma</taxon>
    </lineage>
</organism>
<feature type="non-terminal residue" evidence="2">
    <location>
        <position position="1"/>
    </location>
</feature>
<dbReference type="EMBL" id="UZAL01003886">
    <property type="protein sequence ID" value="VDO88624.1"/>
    <property type="molecule type" value="Genomic_DNA"/>
</dbReference>
<name>A0A183NKL0_9TREM</name>
<feature type="compositionally biased region" description="Basic and acidic residues" evidence="1">
    <location>
        <begin position="1"/>
        <end position="10"/>
    </location>
</feature>
<sequence length="380" mass="40339">AVTSSDDKSDSLSNTLSSENHLPRSIDLENTHISTRKESSSLTSNHHASRDGNGSLTGEYYLQSKAKMSTCDLETEDEDDVDLEDRPLTVDTQESDEVLLNESSKKTILSTNNPVCTISHSVTEEKEDPTSSVTTASKTSFVVIHNTPSAVVCLSSPPSSCQSTLSVQNCQSTSVPNKNCSSEVHHTSAPVALATVAPIRMSSVGPDYSLSNEILRPIKPATQDTQTNTVISNQATPQTVTSIFPSKHEIVSTTSSVSYNPKSSQSSTNERLSFPAVSITKPASIGTTSVTISIAPTINSSVITTHSMPSIFNVRTRPTVAQSVLPVLSVGPQPAPSLTTQTSLSSLQSQSTVHFMPFVGNMPVTMPVSATSTGLRNVIN</sequence>
<protein>
    <submittedName>
        <fullName evidence="2">Uncharacterized protein</fullName>
    </submittedName>
</protein>
<evidence type="ECO:0000256" key="1">
    <source>
        <dbReference type="SAM" id="MobiDB-lite"/>
    </source>
</evidence>
<gene>
    <name evidence="2" type="ORF">SMTD_LOCUS2646</name>
</gene>
<dbReference type="Proteomes" id="UP000269396">
    <property type="component" value="Unassembled WGS sequence"/>
</dbReference>
<reference evidence="2 3" key="1">
    <citation type="submission" date="2018-11" db="EMBL/GenBank/DDBJ databases">
        <authorList>
            <consortium name="Pathogen Informatics"/>
        </authorList>
    </citation>
    <scope>NUCLEOTIDE SEQUENCE [LARGE SCALE GENOMIC DNA]</scope>
    <source>
        <strain>Denwood</strain>
        <strain evidence="3">Zambia</strain>
    </source>
</reference>